<dbReference type="EMBL" id="QUSG01000017">
    <property type="protein sequence ID" value="KAA3523431.1"/>
    <property type="molecule type" value="Genomic_DNA"/>
</dbReference>
<organism evidence="5 10">
    <name type="scientific">Agrobacterium vitis</name>
    <name type="common">Rhizobium vitis</name>
    <dbReference type="NCBI Taxonomy" id="373"/>
    <lineage>
        <taxon>Bacteria</taxon>
        <taxon>Pseudomonadati</taxon>
        <taxon>Pseudomonadota</taxon>
        <taxon>Alphaproteobacteria</taxon>
        <taxon>Hyphomicrobiales</taxon>
        <taxon>Rhizobiaceae</taxon>
        <taxon>Rhizobium/Agrobacterium group</taxon>
        <taxon>Agrobacterium</taxon>
    </lineage>
</organism>
<dbReference type="InterPro" id="IPR009057">
    <property type="entry name" value="Homeodomain-like_sf"/>
</dbReference>
<feature type="domain" description="HTH araC/xylS-type" evidence="4">
    <location>
        <begin position="215"/>
        <end position="318"/>
    </location>
</feature>
<evidence type="ECO:0000313" key="5">
    <source>
        <dbReference type="EMBL" id="KAA3523431.1"/>
    </source>
</evidence>
<dbReference type="Pfam" id="PF12833">
    <property type="entry name" value="HTH_18"/>
    <property type="match status" value="1"/>
</dbReference>
<reference evidence="5 10" key="1">
    <citation type="submission" date="2018-08" db="EMBL/GenBank/DDBJ databases">
        <title>Genome sequencing of Agrobacterium vitis strain ICMP 10754.</title>
        <authorList>
            <person name="Visnovsky S.B."/>
            <person name="Pitman A.R."/>
        </authorList>
    </citation>
    <scope>NUCLEOTIDE SEQUENCE [LARGE SCALE GENOMIC DNA]</scope>
    <source>
        <strain evidence="5 10">ICMP 10754</strain>
    </source>
</reference>
<dbReference type="OrthoDB" id="252470at2"/>
<dbReference type="InterPro" id="IPR050204">
    <property type="entry name" value="AraC_XylS_family_regulators"/>
</dbReference>
<proteinExistence type="predicted"/>
<dbReference type="GeneID" id="60684006"/>
<sequence>MQTANLSGFIPHQWPALDFEDWSAKLKSICGSFNPRPVQNGDRVRGGATVCDVAGLELAQVANDLDLIHRDPDDIRADSGDNLFLLLQLEGSCGIAQAGRQERLDPGDCVLVDSARPSTFYFGGLFSNHLSVHLPRQLLLSDKSSRMSVTRKIGSDDPMSVMLAALVAKMMKTDHNDARAPHLRELFFNATRQAFSCNTDEALFIQADSTMGRLEVVQVLIDEHLTEEWLSPQWLADRVGVSLRTLQDDLNAQGMTVTGMIKLRRLNLARARLQRLKGNEDNNTIAGIAYSVGFNDISYFNRCFRKLFDCSPKDVISRS</sequence>
<dbReference type="Proteomes" id="UP000477951">
    <property type="component" value="Unassembled WGS sequence"/>
</dbReference>
<dbReference type="Gene3D" id="1.10.10.60">
    <property type="entry name" value="Homeodomain-like"/>
    <property type="match status" value="1"/>
</dbReference>
<evidence type="ECO:0000313" key="6">
    <source>
        <dbReference type="EMBL" id="MUP05338.1"/>
    </source>
</evidence>
<dbReference type="GO" id="GO:0043565">
    <property type="term" value="F:sequence-specific DNA binding"/>
    <property type="evidence" value="ECO:0007669"/>
    <property type="project" value="InterPro"/>
</dbReference>
<evidence type="ECO:0000313" key="11">
    <source>
        <dbReference type="Proteomes" id="UP000440716"/>
    </source>
</evidence>
<dbReference type="EMBL" id="WPHR01000010">
    <property type="protein sequence ID" value="MUZ73836.1"/>
    <property type="molecule type" value="Genomic_DNA"/>
</dbReference>
<keyword evidence="2" id="KW-0238">DNA-binding</keyword>
<dbReference type="PROSITE" id="PS01124">
    <property type="entry name" value="HTH_ARAC_FAMILY_2"/>
    <property type="match status" value="1"/>
</dbReference>
<dbReference type="GO" id="GO:0003700">
    <property type="term" value="F:DNA-binding transcription factor activity"/>
    <property type="evidence" value="ECO:0007669"/>
    <property type="project" value="InterPro"/>
</dbReference>
<dbReference type="EMBL" id="MBEV02000005">
    <property type="protein sequence ID" value="MUP05338.1"/>
    <property type="molecule type" value="Genomic_DNA"/>
</dbReference>
<evidence type="ECO:0000256" key="2">
    <source>
        <dbReference type="ARBA" id="ARBA00023125"/>
    </source>
</evidence>
<keyword evidence="3" id="KW-0804">Transcription</keyword>
<dbReference type="PANTHER" id="PTHR46796:SF6">
    <property type="entry name" value="ARAC SUBFAMILY"/>
    <property type="match status" value="1"/>
</dbReference>
<dbReference type="SUPFAM" id="SSF46689">
    <property type="entry name" value="Homeodomain-like"/>
    <property type="match status" value="1"/>
</dbReference>
<evidence type="ECO:0000313" key="9">
    <source>
        <dbReference type="Proteomes" id="UP000175993"/>
    </source>
</evidence>
<dbReference type="SMART" id="SM00342">
    <property type="entry name" value="HTH_ARAC"/>
    <property type="match status" value="1"/>
</dbReference>
<dbReference type="AlphaFoldDB" id="A0A109CLV7"/>
<dbReference type="EMBL" id="WPHU01000004">
    <property type="protein sequence ID" value="MVA56582.1"/>
    <property type="molecule type" value="Genomic_DNA"/>
</dbReference>
<dbReference type="PANTHER" id="PTHR46796">
    <property type="entry name" value="HTH-TYPE TRANSCRIPTIONAL ACTIVATOR RHAS-RELATED"/>
    <property type="match status" value="1"/>
</dbReference>
<keyword evidence="1" id="KW-0805">Transcription regulation</keyword>
<comment type="caution">
    <text evidence="5">The sequence shown here is derived from an EMBL/GenBank/DDBJ whole genome shotgun (WGS) entry which is preliminary data.</text>
</comment>
<dbReference type="InterPro" id="IPR018060">
    <property type="entry name" value="HTH_AraC"/>
</dbReference>
<evidence type="ECO:0000259" key="4">
    <source>
        <dbReference type="PROSITE" id="PS01124"/>
    </source>
</evidence>
<evidence type="ECO:0000313" key="8">
    <source>
        <dbReference type="EMBL" id="MVA56582.1"/>
    </source>
</evidence>
<evidence type="ECO:0000256" key="3">
    <source>
        <dbReference type="ARBA" id="ARBA00023163"/>
    </source>
</evidence>
<name>A0A109CLV7_AGRVI</name>
<reference evidence="11 12" key="3">
    <citation type="submission" date="2019-12" db="EMBL/GenBank/DDBJ databases">
        <title>Whole-genome sequencing of Allorhizobium vitis.</title>
        <authorList>
            <person name="Gan H.M."/>
            <person name="Szegedi E."/>
            <person name="Burr T."/>
            <person name="Savka M.A."/>
        </authorList>
    </citation>
    <scope>NUCLEOTIDE SEQUENCE [LARGE SCALE GENOMIC DNA]</scope>
    <source>
        <strain evidence="8 11">CG415</strain>
        <strain evidence="7 12">CG516</strain>
    </source>
</reference>
<evidence type="ECO:0000256" key="1">
    <source>
        <dbReference type="ARBA" id="ARBA00023015"/>
    </source>
</evidence>
<dbReference type="InterPro" id="IPR035418">
    <property type="entry name" value="AraC-bd_2"/>
</dbReference>
<gene>
    <name evidence="6" type="ORF">BBI04_010945</name>
    <name evidence="5" type="ORF">DXT89_21040</name>
    <name evidence="8" type="ORF">GOZ88_10705</name>
    <name evidence="7" type="ORF">GOZ90_14205</name>
</gene>
<reference evidence="6 9" key="2">
    <citation type="submission" date="2019-11" db="EMBL/GenBank/DDBJ databases">
        <title>Whole-genome sequencing of Allorhizobium vitis.</title>
        <authorList>
            <person name="Gan H.M."/>
            <person name="Savka M.A."/>
        </authorList>
    </citation>
    <scope>NUCLEOTIDE SEQUENCE [LARGE SCALE GENOMIC DNA]</scope>
    <source>
        <strain evidence="6 9">AB4</strain>
    </source>
</reference>
<accession>A0A109CLV7</accession>
<dbReference type="RefSeq" id="WP_060720054.1">
    <property type="nucleotide sequence ID" value="NZ_CP118261.1"/>
</dbReference>
<dbReference type="Proteomes" id="UP000440716">
    <property type="component" value="Unassembled WGS sequence"/>
</dbReference>
<dbReference type="Proteomes" id="UP000175993">
    <property type="component" value="Unassembled WGS sequence"/>
</dbReference>
<dbReference type="Pfam" id="PF14525">
    <property type="entry name" value="AraC_binding_2"/>
    <property type="match status" value="1"/>
</dbReference>
<evidence type="ECO:0000313" key="10">
    <source>
        <dbReference type="Proteomes" id="UP000436911"/>
    </source>
</evidence>
<evidence type="ECO:0000313" key="7">
    <source>
        <dbReference type="EMBL" id="MUZ73836.1"/>
    </source>
</evidence>
<evidence type="ECO:0000313" key="12">
    <source>
        <dbReference type="Proteomes" id="UP000477951"/>
    </source>
</evidence>
<protein>
    <submittedName>
        <fullName evidence="5">AraC family transcriptional regulator</fullName>
    </submittedName>
    <submittedName>
        <fullName evidence="6">Helix-turn-helix domain-containing protein</fullName>
    </submittedName>
</protein>
<dbReference type="Proteomes" id="UP000436911">
    <property type="component" value="Unassembled WGS sequence"/>
</dbReference>